<comment type="caution">
    <text evidence="1">The sequence shown here is derived from an EMBL/GenBank/DDBJ whole genome shotgun (WGS) entry which is preliminary data.</text>
</comment>
<dbReference type="GO" id="GO:0016705">
    <property type="term" value="F:oxidoreductase activity, acting on paired donors, with incorporation or reduction of molecular oxygen"/>
    <property type="evidence" value="ECO:0007669"/>
    <property type="project" value="InterPro"/>
</dbReference>
<keyword evidence="2" id="KW-1185">Reference proteome</keyword>
<gene>
    <name evidence="1" type="ORF">BZG36_05454</name>
</gene>
<dbReference type="InterPro" id="IPR036396">
    <property type="entry name" value="Cyt_P450_sf"/>
</dbReference>
<evidence type="ECO:0000313" key="1">
    <source>
        <dbReference type="EMBL" id="OZJ01755.1"/>
    </source>
</evidence>
<reference evidence="1 2" key="1">
    <citation type="journal article" date="2017" name="Mycologia">
        <title>Bifiguratus adelaidae, gen. et sp. nov., a new member of Mucoromycotina in endophytic and soil-dwelling habitats.</title>
        <authorList>
            <person name="Torres-Cruz T.J."/>
            <person name="Billingsley Tobias T.L."/>
            <person name="Almatruk M."/>
            <person name="Hesse C."/>
            <person name="Kuske C.R."/>
            <person name="Desiro A."/>
            <person name="Benucci G.M."/>
            <person name="Bonito G."/>
            <person name="Stajich J.E."/>
            <person name="Dunlap C."/>
            <person name="Arnold A.E."/>
            <person name="Porras-Alfaro A."/>
        </authorList>
    </citation>
    <scope>NUCLEOTIDE SEQUENCE [LARGE SCALE GENOMIC DNA]</scope>
    <source>
        <strain evidence="1 2">AZ0501</strain>
    </source>
</reference>
<organism evidence="1 2">
    <name type="scientific">Bifiguratus adelaidae</name>
    <dbReference type="NCBI Taxonomy" id="1938954"/>
    <lineage>
        <taxon>Eukaryota</taxon>
        <taxon>Fungi</taxon>
        <taxon>Fungi incertae sedis</taxon>
        <taxon>Mucoromycota</taxon>
        <taxon>Mucoromycotina</taxon>
        <taxon>Endogonomycetes</taxon>
        <taxon>Endogonales</taxon>
        <taxon>Endogonales incertae sedis</taxon>
        <taxon>Bifiguratus</taxon>
    </lineage>
</organism>
<dbReference type="GO" id="GO:0005506">
    <property type="term" value="F:iron ion binding"/>
    <property type="evidence" value="ECO:0007669"/>
    <property type="project" value="InterPro"/>
</dbReference>
<dbReference type="EMBL" id="MVBO01000248">
    <property type="protein sequence ID" value="OZJ01755.1"/>
    <property type="molecule type" value="Genomic_DNA"/>
</dbReference>
<dbReference type="AlphaFoldDB" id="A0A261XTR5"/>
<sequence>MTKLFFKQVEKENGLIGASQLLQRLQWMLSALEPSISTFNREIEAYNSIMSVVYSSVNFAFPWLDKFLYKFSQGRRKVHSQLDSMNDLFARMIAKKRQDMANTADTAEPSETE</sequence>
<dbReference type="GO" id="GO:0004497">
    <property type="term" value="F:monooxygenase activity"/>
    <property type="evidence" value="ECO:0007669"/>
    <property type="project" value="InterPro"/>
</dbReference>
<proteinExistence type="predicted"/>
<dbReference type="OrthoDB" id="1470350at2759"/>
<dbReference type="Proteomes" id="UP000242875">
    <property type="component" value="Unassembled WGS sequence"/>
</dbReference>
<name>A0A261XTR5_9FUNG</name>
<evidence type="ECO:0000313" key="2">
    <source>
        <dbReference type="Proteomes" id="UP000242875"/>
    </source>
</evidence>
<protein>
    <submittedName>
        <fullName evidence="1">Uncharacterized protein</fullName>
    </submittedName>
</protein>
<accession>A0A261XTR5</accession>
<dbReference type="GO" id="GO:0020037">
    <property type="term" value="F:heme binding"/>
    <property type="evidence" value="ECO:0007669"/>
    <property type="project" value="InterPro"/>
</dbReference>
<dbReference type="Gene3D" id="1.10.630.10">
    <property type="entry name" value="Cytochrome P450"/>
    <property type="match status" value="1"/>
</dbReference>